<accession>A0A388LUT3</accession>
<dbReference type="AlphaFoldDB" id="A0A388LUT3"/>
<feature type="compositionally biased region" description="Low complexity" evidence="1">
    <location>
        <begin position="13"/>
        <end position="22"/>
    </location>
</feature>
<feature type="region of interest" description="Disordered" evidence="1">
    <location>
        <begin position="1"/>
        <end position="132"/>
    </location>
</feature>
<proteinExistence type="predicted"/>
<feature type="compositionally biased region" description="Basic and acidic residues" evidence="1">
    <location>
        <begin position="118"/>
        <end position="132"/>
    </location>
</feature>
<feature type="domain" description="Myb/SANT-like DNA-binding" evidence="2">
    <location>
        <begin position="134"/>
        <end position="214"/>
    </location>
</feature>
<evidence type="ECO:0000259" key="2">
    <source>
        <dbReference type="Pfam" id="PF13837"/>
    </source>
</evidence>
<dbReference type="InterPro" id="IPR044822">
    <property type="entry name" value="Myb_DNA-bind_4"/>
</dbReference>
<evidence type="ECO:0000256" key="1">
    <source>
        <dbReference type="SAM" id="MobiDB-lite"/>
    </source>
</evidence>
<comment type="caution">
    <text evidence="3">The sequence shown here is derived from an EMBL/GenBank/DDBJ whole genome shotgun (WGS) entry which is preliminary data.</text>
</comment>
<dbReference type="Gramene" id="GBG86084">
    <property type="protein sequence ID" value="GBG86084"/>
    <property type="gene ID" value="CBR_g40987"/>
</dbReference>
<gene>
    <name evidence="3" type="ORF">CBR_g40987</name>
</gene>
<evidence type="ECO:0000313" key="4">
    <source>
        <dbReference type="Proteomes" id="UP000265515"/>
    </source>
</evidence>
<dbReference type="Pfam" id="PF13837">
    <property type="entry name" value="Myb_DNA-bind_4"/>
    <property type="match status" value="1"/>
</dbReference>
<dbReference type="EMBL" id="BFEA01000547">
    <property type="protein sequence ID" value="GBG86084.1"/>
    <property type="molecule type" value="Genomic_DNA"/>
</dbReference>
<feature type="compositionally biased region" description="Basic and acidic residues" evidence="1">
    <location>
        <begin position="47"/>
        <end position="63"/>
    </location>
</feature>
<feature type="compositionally biased region" description="Basic residues" evidence="1">
    <location>
        <begin position="102"/>
        <end position="115"/>
    </location>
</feature>
<name>A0A388LUT3_CHABU</name>
<dbReference type="Proteomes" id="UP000265515">
    <property type="component" value="Unassembled WGS sequence"/>
</dbReference>
<feature type="compositionally biased region" description="Pro residues" evidence="1">
    <location>
        <begin position="1"/>
        <end position="12"/>
    </location>
</feature>
<feature type="compositionally biased region" description="Acidic residues" evidence="1">
    <location>
        <begin position="77"/>
        <end position="92"/>
    </location>
</feature>
<sequence length="265" mass="30104">MLPPPLAMPSPAPRQRVAAPAANTSSTRVEESGRQVWESYRQQMHRLSTENKTNEVPRMRVGSDGDASDSQRASGDESPDVLWEDEAEDADELEIRPMAVRGRGRGGGRHQHKVVSHAGHESKGFVGEKGDKHPTWSVEKMLKLTRAMRDQQAHFAGMPHNYGRMRNKESKQQDLHKRLVEVGVNKTTDNIDKKWDNLFQQYKKVQRYQNTSGAKNFFNLCALRTEEGFDFRMNERVYLEIDNMSKANKTIYPDNLANTSSCCGV</sequence>
<dbReference type="Gene3D" id="1.10.10.60">
    <property type="entry name" value="Homeodomain-like"/>
    <property type="match status" value="1"/>
</dbReference>
<reference evidence="3 4" key="1">
    <citation type="journal article" date="2018" name="Cell">
        <title>The Chara Genome: Secondary Complexity and Implications for Plant Terrestrialization.</title>
        <authorList>
            <person name="Nishiyama T."/>
            <person name="Sakayama H."/>
            <person name="Vries J.D."/>
            <person name="Buschmann H."/>
            <person name="Saint-Marcoux D."/>
            <person name="Ullrich K.K."/>
            <person name="Haas F.B."/>
            <person name="Vanderstraeten L."/>
            <person name="Becker D."/>
            <person name="Lang D."/>
            <person name="Vosolsobe S."/>
            <person name="Rombauts S."/>
            <person name="Wilhelmsson P.K.I."/>
            <person name="Janitza P."/>
            <person name="Kern R."/>
            <person name="Heyl A."/>
            <person name="Rumpler F."/>
            <person name="Villalobos L.I.A.C."/>
            <person name="Clay J.M."/>
            <person name="Skokan R."/>
            <person name="Toyoda A."/>
            <person name="Suzuki Y."/>
            <person name="Kagoshima H."/>
            <person name="Schijlen E."/>
            <person name="Tajeshwar N."/>
            <person name="Catarino B."/>
            <person name="Hetherington A.J."/>
            <person name="Saltykova A."/>
            <person name="Bonnot C."/>
            <person name="Breuninger H."/>
            <person name="Symeonidi A."/>
            <person name="Radhakrishnan G.V."/>
            <person name="Van Nieuwerburgh F."/>
            <person name="Deforce D."/>
            <person name="Chang C."/>
            <person name="Karol K.G."/>
            <person name="Hedrich R."/>
            <person name="Ulvskov P."/>
            <person name="Glockner G."/>
            <person name="Delwiche C.F."/>
            <person name="Petrasek J."/>
            <person name="Van de Peer Y."/>
            <person name="Friml J."/>
            <person name="Beilby M."/>
            <person name="Dolan L."/>
            <person name="Kohara Y."/>
            <person name="Sugano S."/>
            <person name="Fujiyama A."/>
            <person name="Delaux P.-M."/>
            <person name="Quint M."/>
            <person name="TheiBen G."/>
            <person name="Hagemann M."/>
            <person name="Harholt J."/>
            <person name="Dunand C."/>
            <person name="Zachgo S."/>
            <person name="Langdale J."/>
            <person name="Maumus F."/>
            <person name="Straeten D.V.D."/>
            <person name="Gould S.B."/>
            <person name="Rensing S.A."/>
        </authorList>
    </citation>
    <scope>NUCLEOTIDE SEQUENCE [LARGE SCALE GENOMIC DNA]</scope>
    <source>
        <strain evidence="3 4">S276</strain>
    </source>
</reference>
<keyword evidence="4" id="KW-1185">Reference proteome</keyword>
<evidence type="ECO:0000313" key="3">
    <source>
        <dbReference type="EMBL" id="GBG86084.1"/>
    </source>
</evidence>
<organism evidence="3 4">
    <name type="scientific">Chara braunii</name>
    <name type="common">Braun's stonewort</name>
    <dbReference type="NCBI Taxonomy" id="69332"/>
    <lineage>
        <taxon>Eukaryota</taxon>
        <taxon>Viridiplantae</taxon>
        <taxon>Streptophyta</taxon>
        <taxon>Charophyceae</taxon>
        <taxon>Charales</taxon>
        <taxon>Characeae</taxon>
        <taxon>Chara</taxon>
    </lineage>
</organism>
<protein>
    <recommendedName>
        <fullName evidence="2">Myb/SANT-like DNA-binding domain-containing protein</fullName>
    </recommendedName>
</protein>